<dbReference type="Proteomes" id="UP000037460">
    <property type="component" value="Unassembled WGS sequence"/>
</dbReference>
<feature type="compositionally biased region" description="Basic residues" evidence="1">
    <location>
        <begin position="16"/>
        <end position="39"/>
    </location>
</feature>
<comment type="caution">
    <text evidence="2">The sequence shown here is derived from an EMBL/GenBank/DDBJ whole genome shotgun (WGS) entry which is preliminary data.</text>
</comment>
<dbReference type="SUPFAM" id="SSF143034">
    <property type="entry name" value="L35p-like"/>
    <property type="match status" value="1"/>
</dbReference>
<dbReference type="Gene3D" id="4.10.410.60">
    <property type="match status" value="1"/>
</dbReference>
<organism evidence="2 3">
    <name type="scientific">Chrysochromulina tobinii</name>
    <dbReference type="NCBI Taxonomy" id="1460289"/>
    <lineage>
        <taxon>Eukaryota</taxon>
        <taxon>Haptista</taxon>
        <taxon>Haptophyta</taxon>
        <taxon>Prymnesiophyceae</taxon>
        <taxon>Prymnesiales</taxon>
        <taxon>Chrysochromulinaceae</taxon>
        <taxon>Chrysochromulina</taxon>
    </lineage>
</organism>
<gene>
    <name evidence="2" type="ORF">Ctob_014215</name>
</gene>
<dbReference type="GO" id="GO:0005840">
    <property type="term" value="C:ribosome"/>
    <property type="evidence" value="ECO:0007669"/>
    <property type="project" value="UniProtKB-KW"/>
</dbReference>
<name>A0A0M0LP59_9EUKA</name>
<protein>
    <submittedName>
        <fullName evidence="2">Chloroplast 50s ribosomal protein l35</fullName>
    </submittedName>
</protein>
<keyword evidence="3" id="KW-1185">Reference proteome</keyword>
<dbReference type="AlphaFoldDB" id="A0A0M0LP59"/>
<proteinExistence type="predicted"/>
<sequence>MKRFYQKGDGTFMHKAAGKKHLQAGTSRRRQTLRKMAHRPVTTRRIIKKLKRLMPYGSTTQPATRWKVSRLWERPADWKERVAAAELALLAKGKAAEPKVAKVKKAKAGAATA</sequence>
<evidence type="ECO:0000313" key="3">
    <source>
        <dbReference type="Proteomes" id="UP000037460"/>
    </source>
</evidence>
<evidence type="ECO:0000313" key="2">
    <source>
        <dbReference type="EMBL" id="KOO52829.1"/>
    </source>
</evidence>
<reference evidence="3" key="1">
    <citation type="journal article" date="2015" name="PLoS Genet.">
        <title>Genome Sequence and Transcriptome Analyses of Chrysochromulina tobin: Metabolic Tools for Enhanced Algal Fitness in the Prominent Order Prymnesiales (Haptophyceae).</title>
        <authorList>
            <person name="Hovde B.T."/>
            <person name="Deodato C.R."/>
            <person name="Hunsperger H.M."/>
            <person name="Ryken S.A."/>
            <person name="Yost W."/>
            <person name="Jha R.K."/>
            <person name="Patterson J."/>
            <person name="Monnat R.J. Jr."/>
            <person name="Barlow S.B."/>
            <person name="Starkenburg S.R."/>
            <person name="Cattolico R.A."/>
        </authorList>
    </citation>
    <scope>NUCLEOTIDE SEQUENCE</scope>
    <source>
        <strain evidence="3">CCMP291</strain>
    </source>
</reference>
<evidence type="ECO:0000256" key="1">
    <source>
        <dbReference type="SAM" id="MobiDB-lite"/>
    </source>
</evidence>
<dbReference type="InterPro" id="IPR037229">
    <property type="entry name" value="Ribosomal_bL35_sf"/>
</dbReference>
<feature type="region of interest" description="Disordered" evidence="1">
    <location>
        <begin position="7"/>
        <end position="39"/>
    </location>
</feature>
<keyword evidence="2" id="KW-0687">Ribonucleoprotein</keyword>
<dbReference type="EMBL" id="JWZX01000487">
    <property type="protein sequence ID" value="KOO52829.1"/>
    <property type="molecule type" value="Genomic_DNA"/>
</dbReference>
<keyword evidence="2" id="KW-0689">Ribosomal protein</keyword>
<accession>A0A0M0LP59</accession>